<proteinExistence type="predicted"/>
<sequence length="34" mass="3781">MLIDLEIKKGQTPRGGHKKWNSFASPCLSKISPL</sequence>
<protein>
    <submittedName>
        <fullName evidence="1">Uncharacterized protein</fullName>
    </submittedName>
</protein>
<evidence type="ECO:0000313" key="1">
    <source>
        <dbReference type="EMBL" id="QGJ84827.1"/>
    </source>
</evidence>
<dbReference type="Proteomes" id="UP000424451">
    <property type="component" value="Segment"/>
</dbReference>
<dbReference type="EMBL" id="MN552143">
    <property type="protein sequence ID" value="QGJ84827.1"/>
    <property type="molecule type" value="Genomic_DNA"/>
</dbReference>
<organism evidence="1 2">
    <name type="scientific">Lactococcus phage P1046</name>
    <dbReference type="NCBI Taxonomy" id="2662294"/>
    <lineage>
        <taxon>Viruses</taxon>
        <taxon>Duplodnaviria</taxon>
        <taxon>Heunggongvirae</taxon>
        <taxon>Uroviricota</taxon>
        <taxon>Caudoviricetes</taxon>
        <taxon>Fremauxvirus</taxon>
        <taxon>Fremauxvirus CHPC971</taxon>
    </lineage>
</organism>
<accession>A0A649V1X4</accession>
<name>A0A649V1X4_9CAUD</name>
<evidence type="ECO:0000313" key="2">
    <source>
        <dbReference type="Proteomes" id="UP000424451"/>
    </source>
</evidence>
<reference evidence="1 2" key="1">
    <citation type="submission" date="2019-10" db="EMBL/GenBank/DDBJ databases">
        <title>Complete Genome of L. lactis phage P1046.</title>
        <authorList>
            <person name="Brinks E."/>
        </authorList>
    </citation>
    <scope>NUCLEOTIDE SEQUENCE [LARGE SCALE GENOMIC DNA]</scope>
</reference>